<dbReference type="RefSeq" id="WP_120752071.1">
    <property type="nucleotide sequence ID" value="NZ_RBAH01000059.1"/>
</dbReference>
<gene>
    <name evidence="1" type="ORF">D7M11_35900</name>
</gene>
<organism evidence="1 2">
    <name type="scientific">Paenibacillus ginsengarvi</name>
    <dbReference type="NCBI Taxonomy" id="400777"/>
    <lineage>
        <taxon>Bacteria</taxon>
        <taxon>Bacillati</taxon>
        <taxon>Bacillota</taxon>
        <taxon>Bacilli</taxon>
        <taxon>Bacillales</taxon>
        <taxon>Paenibacillaceae</taxon>
        <taxon>Paenibacillus</taxon>
    </lineage>
</organism>
<sequence>MLLHIRSSETYPVSFLSLQPYDIELHMSDWNDAFDWRIYFSQRSIEVYKMVVAGNDVIQGAIALERKEDHVWVHLIEGIPSKRKEFDLIGEHLMAFACKRSMDLGYEGAVAFQSKIQQRLMLFYSNAIGATHFGGGLMIISEAVAEYLVMLYLS</sequence>
<name>A0A3B0AJC5_9BACL</name>
<comment type="caution">
    <text evidence="1">The sequence shown here is derived from an EMBL/GenBank/DDBJ whole genome shotgun (WGS) entry which is preliminary data.</text>
</comment>
<evidence type="ECO:0008006" key="3">
    <source>
        <dbReference type="Google" id="ProtNLM"/>
    </source>
</evidence>
<evidence type="ECO:0000313" key="1">
    <source>
        <dbReference type="EMBL" id="RKN60354.1"/>
    </source>
</evidence>
<dbReference type="AlphaFoldDB" id="A0A3B0AJC5"/>
<reference evidence="1 2" key="1">
    <citation type="journal article" date="2007" name="Int. J. Syst. Evol. Microbiol.">
        <title>Paenibacillus ginsengarvi sp. nov., isolated from soil from ginseng cultivation.</title>
        <authorList>
            <person name="Yoon M.H."/>
            <person name="Ten L.N."/>
            <person name="Im W.T."/>
        </authorList>
    </citation>
    <scope>NUCLEOTIDE SEQUENCE [LARGE SCALE GENOMIC DNA]</scope>
    <source>
        <strain evidence="1 2">KCTC 13059</strain>
    </source>
</reference>
<protein>
    <recommendedName>
        <fullName evidence="3">GNAT family N-acetyltransferase</fullName>
    </recommendedName>
</protein>
<dbReference type="EMBL" id="RBAH01000059">
    <property type="protein sequence ID" value="RKN60354.1"/>
    <property type="molecule type" value="Genomic_DNA"/>
</dbReference>
<dbReference type="Proteomes" id="UP000282311">
    <property type="component" value="Unassembled WGS sequence"/>
</dbReference>
<evidence type="ECO:0000313" key="2">
    <source>
        <dbReference type="Proteomes" id="UP000282311"/>
    </source>
</evidence>
<keyword evidence="2" id="KW-1185">Reference proteome</keyword>
<accession>A0A3B0AJC5</accession>
<proteinExistence type="predicted"/>
<dbReference type="OrthoDB" id="9800543at2"/>